<comment type="caution">
    <text evidence="3">The sequence shown here is derived from an EMBL/GenBank/DDBJ whole genome shotgun (WGS) entry which is preliminary data.</text>
</comment>
<keyword evidence="1" id="KW-0808">Transferase</keyword>
<dbReference type="Gene3D" id="2.20.25.110">
    <property type="entry name" value="S-adenosyl-L-methionine-dependent methyltransferases"/>
    <property type="match status" value="1"/>
</dbReference>
<name>A0ABS9KB92_9BACT</name>
<accession>A0ABS9KB92</accession>
<dbReference type="Proteomes" id="UP001165366">
    <property type="component" value="Unassembled WGS sequence"/>
</dbReference>
<dbReference type="GO" id="GO:0032259">
    <property type="term" value="P:methylation"/>
    <property type="evidence" value="ECO:0007669"/>
    <property type="project" value="UniProtKB-KW"/>
</dbReference>
<organism evidence="3 4">
    <name type="scientific">Rhodohalobacter sulfatireducens</name>
    <dbReference type="NCBI Taxonomy" id="2911366"/>
    <lineage>
        <taxon>Bacteria</taxon>
        <taxon>Pseudomonadati</taxon>
        <taxon>Balneolota</taxon>
        <taxon>Balneolia</taxon>
        <taxon>Balneolales</taxon>
        <taxon>Balneolaceae</taxon>
        <taxon>Rhodohalobacter</taxon>
    </lineage>
</organism>
<dbReference type="EMBL" id="JAKLWS010000005">
    <property type="protein sequence ID" value="MCG2588098.1"/>
    <property type="molecule type" value="Genomic_DNA"/>
</dbReference>
<dbReference type="GO" id="GO:0008168">
    <property type="term" value="F:methyltransferase activity"/>
    <property type="evidence" value="ECO:0007669"/>
    <property type="project" value="UniProtKB-KW"/>
</dbReference>
<dbReference type="PANTHER" id="PTHR43861">
    <property type="entry name" value="TRANS-ACONITATE 2-METHYLTRANSFERASE-RELATED"/>
    <property type="match status" value="1"/>
</dbReference>
<keyword evidence="3" id="KW-0489">Methyltransferase</keyword>
<keyword evidence="4" id="KW-1185">Reference proteome</keyword>
<dbReference type="InterPro" id="IPR029063">
    <property type="entry name" value="SAM-dependent_MTases_sf"/>
</dbReference>
<feature type="domain" description="Methyltransferase" evidence="2">
    <location>
        <begin position="48"/>
        <end position="144"/>
    </location>
</feature>
<reference evidence="3" key="2">
    <citation type="submission" date="2024-05" db="EMBL/GenBank/DDBJ databases">
        <title>Rhodohalobacter halophilus gen. nov., sp. nov., a moderately halophilic member of the family Balneolaceae.</title>
        <authorList>
            <person name="Xia J."/>
        </authorList>
    </citation>
    <scope>NUCLEOTIDE SEQUENCE</scope>
    <source>
        <strain evidence="3">WB101</strain>
    </source>
</reference>
<evidence type="ECO:0000313" key="4">
    <source>
        <dbReference type="Proteomes" id="UP001165366"/>
    </source>
</evidence>
<reference evidence="3" key="1">
    <citation type="submission" date="2022-01" db="EMBL/GenBank/DDBJ databases">
        <authorList>
            <person name="Wang Y."/>
        </authorList>
    </citation>
    <scope>NUCLEOTIDE SEQUENCE</scope>
    <source>
        <strain evidence="3">WB101</strain>
    </source>
</reference>
<protein>
    <submittedName>
        <fullName evidence="3">Class I SAM-dependent methyltransferase</fullName>
    </submittedName>
</protein>
<gene>
    <name evidence="3" type="ORF">L6773_05945</name>
</gene>
<dbReference type="SUPFAM" id="SSF53335">
    <property type="entry name" value="S-adenosyl-L-methionine-dependent methyltransferases"/>
    <property type="match status" value="1"/>
</dbReference>
<proteinExistence type="predicted"/>
<dbReference type="RefSeq" id="WP_237852942.1">
    <property type="nucleotide sequence ID" value="NZ_JAKLWS010000005.1"/>
</dbReference>
<dbReference type="CDD" id="cd02440">
    <property type="entry name" value="AdoMet_MTases"/>
    <property type="match status" value="1"/>
</dbReference>
<sequence length="258" mass="30026">MTLTLKEKPTYSVLADIYDIVMADVDYETWADYIDEIILMHQPTARSILELACGTGTIALSLEELDCYEISATDGSPDMIRIARQKAAKANSEINFQTMNFLNLSFERSFDVIYMVFDSLNYLHTKEDIIQLHKEVKNILNPGGIFVYDFTTPRNSRKAIRFLNNESKTIDGEYRYHRESSFNAKERIHTNRFHIEKLDETNGDIIEKFEEQHQQKIYTLDDIQSIIKKTDFEVVQAYDGFELKPAHKKSLRVTMVLK</sequence>
<dbReference type="Pfam" id="PF13649">
    <property type="entry name" value="Methyltransf_25"/>
    <property type="match status" value="1"/>
</dbReference>
<dbReference type="InterPro" id="IPR041698">
    <property type="entry name" value="Methyltransf_25"/>
</dbReference>
<evidence type="ECO:0000256" key="1">
    <source>
        <dbReference type="ARBA" id="ARBA00022679"/>
    </source>
</evidence>
<evidence type="ECO:0000313" key="3">
    <source>
        <dbReference type="EMBL" id="MCG2588098.1"/>
    </source>
</evidence>
<evidence type="ECO:0000259" key="2">
    <source>
        <dbReference type="Pfam" id="PF13649"/>
    </source>
</evidence>
<dbReference type="Gene3D" id="3.40.50.150">
    <property type="entry name" value="Vaccinia Virus protein VP39"/>
    <property type="match status" value="1"/>
</dbReference>